<accession>A0ABS2A5V6</accession>
<gene>
    <name evidence="3" type="ORF">JIG36_06555</name>
</gene>
<evidence type="ECO:0000313" key="4">
    <source>
        <dbReference type="Proteomes" id="UP000632138"/>
    </source>
</evidence>
<dbReference type="Gene3D" id="3.40.50.300">
    <property type="entry name" value="P-loop containing nucleotide triphosphate hydrolases"/>
    <property type="match status" value="1"/>
</dbReference>
<dbReference type="RefSeq" id="WP_203375144.1">
    <property type="nucleotide sequence ID" value="NZ_JAENHP010000002.1"/>
</dbReference>
<protein>
    <submittedName>
        <fullName evidence="3">Uncharacterized protein</fullName>
    </submittedName>
</protein>
<feature type="region of interest" description="Disordered" evidence="1">
    <location>
        <begin position="457"/>
        <end position="510"/>
    </location>
</feature>
<reference evidence="3 4" key="1">
    <citation type="submission" date="2021-01" db="EMBL/GenBank/DDBJ databases">
        <title>Actinoplanes sp. nov. LDG1-06 isolated from lichen.</title>
        <authorList>
            <person name="Saeng-In P."/>
            <person name="Phongsopitanun W."/>
            <person name="Kanchanasin P."/>
            <person name="Yuki M."/>
            <person name="Kudo T."/>
            <person name="Ohkuma M."/>
            <person name="Tanasupawat S."/>
        </authorList>
    </citation>
    <scope>NUCLEOTIDE SEQUENCE [LARGE SCALE GENOMIC DNA]</scope>
    <source>
        <strain evidence="3 4">LDG1-06</strain>
    </source>
</reference>
<dbReference type="Proteomes" id="UP000632138">
    <property type="component" value="Unassembled WGS sequence"/>
</dbReference>
<keyword evidence="4" id="KW-1185">Reference proteome</keyword>
<keyword evidence="2" id="KW-1133">Transmembrane helix</keyword>
<sequence length="533" mass="58455">MPRRLLSITVNVCIATALAIVINLITSGWNWWLTVALVLLLALSVAAPLLADRVPATPPPTASYSIEPRRYLGLLYDRGALLKDIRDDLVARAAAAPPAPGPVLVLHGIDGVGTSAVAYAITTQAEQHGIKVWRVDGEQPETFHGCLNDLRLSLVGSRGEGGYSDRANELWDALNGYGRPWLLVVDNVDDLRVLGDKQLTRWIRRPPGNSTVLVTTADGGARRIPSAETREISCLSPAAGGRLLLDVVPEAGDAREAELLSERLGGHTLSLTLAGDYLRATAGRTGTPMTFRAYRRGLRRRRPWDALLAMVMPEESRKLREAWDRSLDVIEAELPGSRMFLGVLCNVTTVAIPRVLLDPGKLTGSGLVAKTFPVDRALGRLADFGLLHLDGDGDKQLITVHPVIQQLNRNQAEARRQAGPIRRLVRVLKDFPERLAPPALRPAVRWATAIEVPPRKQSRPTWLGRLNERFGGPDPDDPGMTVRPPRPKPRPTGPTGGARTVVVTEPEPRRTPAYEYEYEYGYSELDDLPVRRL</sequence>
<evidence type="ECO:0000256" key="1">
    <source>
        <dbReference type="SAM" id="MobiDB-lite"/>
    </source>
</evidence>
<dbReference type="InterPro" id="IPR027417">
    <property type="entry name" value="P-loop_NTPase"/>
</dbReference>
<keyword evidence="2" id="KW-0472">Membrane</keyword>
<feature type="transmembrane region" description="Helical" evidence="2">
    <location>
        <begin position="5"/>
        <end position="25"/>
    </location>
</feature>
<evidence type="ECO:0000256" key="2">
    <source>
        <dbReference type="SAM" id="Phobius"/>
    </source>
</evidence>
<feature type="transmembrane region" description="Helical" evidence="2">
    <location>
        <begin position="31"/>
        <end position="51"/>
    </location>
</feature>
<organism evidence="3 4">
    <name type="scientific">Paractinoplanes ovalisporus</name>
    <dbReference type="NCBI Taxonomy" id="2810368"/>
    <lineage>
        <taxon>Bacteria</taxon>
        <taxon>Bacillati</taxon>
        <taxon>Actinomycetota</taxon>
        <taxon>Actinomycetes</taxon>
        <taxon>Micromonosporales</taxon>
        <taxon>Micromonosporaceae</taxon>
        <taxon>Paractinoplanes</taxon>
    </lineage>
</organism>
<name>A0ABS2A5V6_9ACTN</name>
<keyword evidence="2" id="KW-0812">Transmembrane</keyword>
<comment type="caution">
    <text evidence="3">The sequence shown here is derived from an EMBL/GenBank/DDBJ whole genome shotgun (WGS) entry which is preliminary data.</text>
</comment>
<proteinExistence type="predicted"/>
<evidence type="ECO:0000313" key="3">
    <source>
        <dbReference type="EMBL" id="MBM2615223.1"/>
    </source>
</evidence>
<dbReference type="EMBL" id="JAENHP010000002">
    <property type="protein sequence ID" value="MBM2615223.1"/>
    <property type="molecule type" value="Genomic_DNA"/>
</dbReference>
<dbReference type="SUPFAM" id="SSF52540">
    <property type="entry name" value="P-loop containing nucleoside triphosphate hydrolases"/>
    <property type="match status" value="1"/>
</dbReference>